<feature type="domain" description="HTH hxlR-type" evidence="4">
    <location>
        <begin position="7"/>
        <end position="106"/>
    </location>
</feature>
<evidence type="ECO:0000256" key="2">
    <source>
        <dbReference type="ARBA" id="ARBA00023125"/>
    </source>
</evidence>
<evidence type="ECO:0000313" key="5">
    <source>
        <dbReference type="EMBL" id="OOP70119.1"/>
    </source>
</evidence>
<dbReference type="Proteomes" id="UP000189761">
    <property type="component" value="Unassembled WGS sequence"/>
</dbReference>
<accession>A0A8E2LHD1</accession>
<dbReference type="GO" id="GO:0003677">
    <property type="term" value="F:DNA binding"/>
    <property type="evidence" value="ECO:0007669"/>
    <property type="project" value="UniProtKB-KW"/>
</dbReference>
<comment type="caution">
    <text evidence="5">The sequence shown here is derived from an EMBL/GenBank/DDBJ whole genome shotgun (WGS) entry which is preliminary data.</text>
</comment>
<keyword evidence="3" id="KW-0804">Transcription</keyword>
<protein>
    <submittedName>
        <fullName evidence="5">Transcriptional regulator</fullName>
    </submittedName>
</protein>
<evidence type="ECO:0000256" key="3">
    <source>
        <dbReference type="ARBA" id="ARBA00023163"/>
    </source>
</evidence>
<name>A0A8E2LHD1_9BACI</name>
<dbReference type="PROSITE" id="PS51118">
    <property type="entry name" value="HTH_HXLR"/>
    <property type="match status" value="1"/>
</dbReference>
<keyword evidence="2" id="KW-0238">DNA-binding</keyword>
<gene>
    <name evidence="5" type="ORF">BWZ43_01315</name>
</gene>
<dbReference type="RefSeq" id="WP_078109265.1">
    <property type="nucleotide sequence ID" value="NZ_CP065424.1"/>
</dbReference>
<organism evidence="5 6">
    <name type="scientific">Heyndrickxia oleronia</name>
    <dbReference type="NCBI Taxonomy" id="38875"/>
    <lineage>
        <taxon>Bacteria</taxon>
        <taxon>Bacillati</taxon>
        <taxon>Bacillota</taxon>
        <taxon>Bacilli</taxon>
        <taxon>Bacillales</taxon>
        <taxon>Bacillaceae</taxon>
        <taxon>Heyndrickxia</taxon>
    </lineage>
</organism>
<keyword evidence="6" id="KW-1185">Reference proteome</keyword>
<evidence type="ECO:0000313" key="6">
    <source>
        <dbReference type="Proteomes" id="UP000189761"/>
    </source>
</evidence>
<evidence type="ECO:0000259" key="4">
    <source>
        <dbReference type="PROSITE" id="PS51118"/>
    </source>
</evidence>
<dbReference type="InterPro" id="IPR011991">
    <property type="entry name" value="ArsR-like_HTH"/>
</dbReference>
<proteinExistence type="predicted"/>
<sequence>MEGSRLCPKFEKAFQLLGKRWIGVIIRVLEKQPMRFNEIAEQIPHISQKMLSDRLKELEMEQIVIRDVYPETPVRIEYRLSEKGHAITPVLEEVQHWADKWVTMDDYCNE</sequence>
<dbReference type="CDD" id="cd00090">
    <property type="entry name" value="HTH_ARSR"/>
    <property type="match status" value="1"/>
</dbReference>
<dbReference type="SUPFAM" id="SSF46785">
    <property type="entry name" value="Winged helix' DNA-binding domain"/>
    <property type="match status" value="1"/>
</dbReference>
<dbReference type="EMBL" id="MTLA01000013">
    <property type="protein sequence ID" value="OOP70119.1"/>
    <property type="molecule type" value="Genomic_DNA"/>
</dbReference>
<dbReference type="Pfam" id="PF01638">
    <property type="entry name" value="HxlR"/>
    <property type="match status" value="1"/>
</dbReference>
<dbReference type="InterPro" id="IPR036390">
    <property type="entry name" value="WH_DNA-bd_sf"/>
</dbReference>
<dbReference type="InterPro" id="IPR036388">
    <property type="entry name" value="WH-like_DNA-bd_sf"/>
</dbReference>
<evidence type="ECO:0000256" key="1">
    <source>
        <dbReference type="ARBA" id="ARBA00023015"/>
    </source>
</evidence>
<reference evidence="5 6" key="1">
    <citation type="submission" date="2017-01" db="EMBL/GenBank/DDBJ databases">
        <title>Draft genome sequence of Bacillus oleronius.</title>
        <authorList>
            <person name="Allam M."/>
        </authorList>
    </citation>
    <scope>NUCLEOTIDE SEQUENCE [LARGE SCALE GENOMIC DNA]</scope>
    <source>
        <strain evidence="5 6">DSM 9356</strain>
    </source>
</reference>
<dbReference type="InterPro" id="IPR002577">
    <property type="entry name" value="HTH_HxlR"/>
</dbReference>
<dbReference type="PANTHER" id="PTHR33204">
    <property type="entry name" value="TRANSCRIPTIONAL REGULATOR, MARR FAMILY"/>
    <property type="match status" value="1"/>
</dbReference>
<keyword evidence="1" id="KW-0805">Transcription regulation</keyword>
<dbReference type="PANTHER" id="PTHR33204:SF37">
    <property type="entry name" value="HTH-TYPE TRANSCRIPTIONAL REGULATOR YODB"/>
    <property type="match status" value="1"/>
</dbReference>
<dbReference type="Gene3D" id="1.10.10.10">
    <property type="entry name" value="Winged helix-like DNA-binding domain superfamily/Winged helix DNA-binding domain"/>
    <property type="match status" value="1"/>
</dbReference>
<dbReference type="AlphaFoldDB" id="A0A8E2LHD1"/>